<protein>
    <submittedName>
        <fullName evidence="1">TIGR02646 family protein</fullName>
    </submittedName>
</protein>
<dbReference type="Gene3D" id="1.10.30.50">
    <property type="match status" value="1"/>
</dbReference>
<dbReference type="Proteomes" id="UP000193355">
    <property type="component" value="Unassembled WGS sequence"/>
</dbReference>
<accession>A0A1X7IF86</accession>
<keyword evidence="2" id="KW-1185">Reference proteome</keyword>
<evidence type="ECO:0000313" key="1">
    <source>
        <dbReference type="EMBL" id="SMG13431.1"/>
    </source>
</evidence>
<dbReference type="EMBL" id="FXBB01000002">
    <property type="protein sequence ID" value="SMG13431.1"/>
    <property type="molecule type" value="Genomic_DNA"/>
</dbReference>
<dbReference type="STRING" id="561720.SAMN06275492_1025"/>
<dbReference type="AlphaFoldDB" id="A0A1X7IF86"/>
<gene>
    <name evidence="1" type="ORF">SAMN06275492_1025</name>
</gene>
<organism evidence="1 2">
    <name type="scientific">Dethiosulfovibrio salsuginis</name>
    <dbReference type="NCBI Taxonomy" id="561720"/>
    <lineage>
        <taxon>Bacteria</taxon>
        <taxon>Thermotogati</taxon>
        <taxon>Synergistota</taxon>
        <taxon>Synergistia</taxon>
        <taxon>Synergistales</taxon>
        <taxon>Dethiosulfovibrionaceae</taxon>
        <taxon>Dethiosulfovibrio</taxon>
    </lineage>
</organism>
<evidence type="ECO:0000313" key="2">
    <source>
        <dbReference type="Proteomes" id="UP000193355"/>
    </source>
</evidence>
<name>A0A1X7IF86_9BACT</name>
<dbReference type="OrthoDB" id="5918473at2"/>
<proteinExistence type="predicted"/>
<reference evidence="2" key="1">
    <citation type="submission" date="2017-04" db="EMBL/GenBank/DDBJ databases">
        <authorList>
            <person name="Varghese N."/>
            <person name="Submissions S."/>
        </authorList>
    </citation>
    <scope>NUCLEOTIDE SEQUENCE [LARGE SCALE GENOMIC DNA]</scope>
    <source>
        <strain evidence="2">USBA 82</strain>
    </source>
</reference>
<sequence>MIQVNPKPEPESFDKKVRQKGINFMKKNEINSHVPRPKEKTLPPYWRNCLDDLHFLYGGICAYLAIYVERITGANSVDHFVSKRKRPDLAYEWSNYRLACARINSRKGDCDDVLDPFEVENDWFRLELTTGRIYPKPNLEDRIKKKVQRTIDRLGLDENWSRKVRTKYYDDYLNEDISSDYLKSHAPFLWAEADRQNLL</sequence>